<dbReference type="PANTHER" id="PTHR30199">
    <property type="entry name" value="MFS FAMILY TRANSPORTER, PREDICTED SUBSTRATE BENZOATE"/>
    <property type="match status" value="1"/>
</dbReference>
<evidence type="ECO:0000313" key="3">
    <source>
        <dbReference type="Proteomes" id="UP000243719"/>
    </source>
</evidence>
<feature type="transmembrane region" description="Helical" evidence="1">
    <location>
        <begin position="16"/>
        <end position="42"/>
    </location>
</feature>
<feature type="transmembrane region" description="Helical" evidence="1">
    <location>
        <begin position="180"/>
        <end position="200"/>
    </location>
</feature>
<name>A0A1H2PUK2_9BURK</name>
<feature type="transmembrane region" description="Helical" evidence="1">
    <location>
        <begin position="103"/>
        <end position="122"/>
    </location>
</feature>
<feature type="transmembrane region" description="Helical" evidence="1">
    <location>
        <begin position="129"/>
        <end position="147"/>
    </location>
</feature>
<dbReference type="Pfam" id="PF03594">
    <property type="entry name" value="BenE"/>
    <property type="match status" value="1"/>
</dbReference>
<dbReference type="PANTHER" id="PTHR30199:SF0">
    <property type="entry name" value="INNER MEMBRANE PROTEIN YDCO"/>
    <property type="match status" value="1"/>
</dbReference>
<dbReference type="RefSeq" id="WP_091911510.1">
    <property type="nucleotide sequence ID" value="NZ_FNLO01000012.1"/>
</dbReference>
<feature type="transmembrane region" description="Helical" evidence="1">
    <location>
        <begin position="372"/>
        <end position="392"/>
    </location>
</feature>
<feature type="transmembrane region" description="Helical" evidence="1">
    <location>
        <begin position="153"/>
        <end position="173"/>
    </location>
</feature>
<dbReference type="Proteomes" id="UP000243719">
    <property type="component" value="Unassembled WGS sequence"/>
</dbReference>
<evidence type="ECO:0000313" key="2">
    <source>
        <dbReference type="EMBL" id="SDV50495.1"/>
    </source>
</evidence>
<dbReference type="EMBL" id="FNLO01000012">
    <property type="protein sequence ID" value="SDV50495.1"/>
    <property type="molecule type" value="Genomic_DNA"/>
</dbReference>
<feature type="transmembrane region" description="Helical" evidence="1">
    <location>
        <begin position="299"/>
        <end position="316"/>
    </location>
</feature>
<keyword evidence="3" id="KW-1185">Reference proteome</keyword>
<accession>A0A1H2PUK2</accession>
<dbReference type="OrthoDB" id="9792424at2"/>
<reference evidence="3" key="1">
    <citation type="submission" date="2016-09" db="EMBL/GenBank/DDBJ databases">
        <authorList>
            <person name="Varghese N."/>
            <person name="Submissions S."/>
        </authorList>
    </citation>
    <scope>NUCLEOTIDE SEQUENCE [LARGE SCALE GENOMIC DNA]</scope>
    <source>
        <strain evidence="3">JS23</strain>
    </source>
</reference>
<evidence type="ECO:0000256" key="1">
    <source>
        <dbReference type="SAM" id="Phobius"/>
    </source>
</evidence>
<dbReference type="AlphaFoldDB" id="A0A1H2PUK2"/>
<feature type="transmembrane region" description="Helical" evidence="1">
    <location>
        <begin position="79"/>
        <end position="97"/>
    </location>
</feature>
<sequence length="403" mass="41743">MASRSSSVGPGVEHRWFVYLTLAFVSVAFSATGPVAIIMTAARDAGLSAQQTSSWLFAALAVNGVSSIFVSWRTRQPLLFLWTIPGTLFVAPIVSHYGFGAAIGTYLFCAAVLIVLGVTNLVAVLDKWVPMPVVMAMIAALFLKYVVDVVHASVSAPLVGAAMLGVFFLLTWFEQRGRCPLPPIIGALLAGAITVSASGFSLHSGSGAWIATPVIVLPTFRLNAIAEMAVPMLITMLFVQNAQGIAVLRAAGHPASLRGITVASGILTALTAPFGACPSVLAGPSNAILVSAGTRGKHYIGAVLAGVMFVAIGLFATAYARLLATLPTAFVAIIAGLALLRVLKKSFVAAFSSTVPLSALVVFVVVLSGVSFFGIGSAFWGVLAGCAVCHLIETDRPASSPRR</sequence>
<feature type="transmembrane region" description="Helical" evidence="1">
    <location>
        <begin position="347"/>
        <end position="366"/>
    </location>
</feature>
<keyword evidence="1" id="KW-0472">Membrane</keyword>
<keyword evidence="1" id="KW-1133">Transmembrane helix</keyword>
<feature type="transmembrane region" description="Helical" evidence="1">
    <location>
        <begin position="220"/>
        <end position="239"/>
    </location>
</feature>
<dbReference type="GO" id="GO:0042925">
    <property type="term" value="F:benzoate transmembrane transporter activity"/>
    <property type="evidence" value="ECO:0007669"/>
    <property type="project" value="InterPro"/>
</dbReference>
<feature type="transmembrane region" description="Helical" evidence="1">
    <location>
        <begin position="322"/>
        <end position="340"/>
    </location>
</feature>
<gene>
    <name evidence="2" type="ORF">SAMN05216551_11230</name>
</gene>
<proteinExistence type="predicted"/>
<organism evidence="2 3">
    <name type="scientific">Chitinasiproducens palmae</name>
    <dbReference type="NCBI Taxonomy" id="1770053"/>
    <lineage>
        <taxon>Bacteria</taxon>
        <taxon>Pseudomonadati</taxon>
        <taxon>Pseudomonadota</taxon>
        <taxon>Betaproteobacteria</taxon>
        <taxon>Burkholderiales</taxon>
        <taxon>Burkholderiaceae</taxon>
        <taxon>Chitinasiproducens</taxon>
    </lineage>
</organism>
<dbReference type="GO" id="GO:0005886">
    <property type="term" value="C:plasma membrane"/>
    <property type="evidence" value="ECO:0007669"/>
    <property type="project" value="TreeGrafter"/>
</dbReference>
<protein>
    <submittedName>
        <fullName evidence="2">Benzoate membrane transport protein</fullName>
    </submittedName>
</protein>
<dbReference type="STRING" id="1770053.SAMN05216551_11230"/>
<dbReference type="InterPro" id="IPR004711">
    <property type="entry name" value="Benzoate_Transporter"/>
</dbReference>
<feature type="transmembrane region" description="Helical" evidence="1">
    <location>
        <begin position="54"/>
        <end position="72"/>
    </location>
</feature>
<keyword evidence="1" id="KW-0812">Transmembrane</keyword>